<dbReference type="Proteomes" id="UP000092460">
    <property type="component" value="Unassembled WGS sequence"/>
</dbReference>
<dbReference type="EMBL" id="JXJN01022520">
    <property type="status" value="NOT_ANNOTATED_CDS"/>
    <property type="molecule type" value="Genomic_DNA"/>
</dbReference>
<reference evidence="1" key="2">
    <citation type="submission" date="2020-05" db="UniProtKB">
        <authorList>
            <consortium name="EnsemblMetazoa"/>
        </authorList>
    </citation>
    <scope>IDENTIFICATION</scope>
    <source>
        <strain evidence="1">IAEA</strain>
    </source>
</reference>
<dbReference type="SUPFAM" id="SSF48464">
    <property type="entry name" value="ENTH/VHS domain"/>
    <property type="match status" value="1"/>
</dbReference>
<keyword evidence="2" id="KW-1185">Reference proteome</keyword>
<dbReference type="EnsemblMetazoa" id="GPPI044050-RA">
    <property type="protein sequence ID" value="GPPI044050-PA"/>
    <property type="gene ID" value="GPPI044050"/>
</dbReference>
<accession>A0A1B0BY76</accession>
<dbReference type="Gene3D" id="1.25.40.90">
    <property type="match status" value="1"/>
</dbReference>
<sequence length="77" mass="8516">MSMAGQTINDRLLAARHSLAGQGLAKSVCKATTEECIGPKKKHLDYSEIAGLTNQLQPLDVSINKSFKHFMRKERMA</sequence>
<dbReference type="InterPro" id="IPR008942">
    <property type="entry name" value="ENTH_VHS"/>
</dbReference>
<proteinExistence type="predicted"/>
<evidence type="ECO:0000313" key="1">
    <source>
        <dbReference type="EnsemblMetazoa" id="GPPI044050-PA"/>
    </source>
</evidence>
<evidence type="ECO:0000313" key="2">
    <source>
        <dbReference type="Proteomes" id="UP000092460"/>
    </source>
</evidence>
<dbReference type="EMBL" id="JXJN01022521">
    <property type="status" value="NOT_ANNOTATED_CDS"/>
    <property type="molecule type" value="Genomic_DNA"/>
</dbReference>
<reference evidence="2" key="1">
    <citation type="submission" date="2015-01" db="EMBL/GenBank/DDBJ databases">
        <authorList>
            <person name="Aksoy S."/>
            <person name="Warren W."/>
            <person name="Wilson R.K."/>
        </authorList>
    </citation>
    <scope>NUCLEOTIDE SEQUENCE [LARGE SCALE GENOMIC DNA]</scope>
    <source>
        <strain evidence="2">IAEA</strain>
    </source>
</reference>
<dbReference type="AlphaFoldDB" id="A0A1B0BY76"/>
<dbReference type="STRING" id="67801.A0A1B0BY76"/>
<name>A0A1B0BY76_9MUSC</name>
<protein>
    <submittedName>
        <fullName evidence="1">Uncharacterized protein</fullName>
    </submittedName>
</protein>
<dbReference type="VEuPathDB" id="VectorBase:GPPI044050"/>
<organism evidence="1 2">
    <name type="scientific">Glossina palpalis gambiensis</name>
    <dbReference type="NCBI Taxonomy" id="67801"/>
    <lineage>
        <taxon>Eukaryota</taxon>
        <taxon>Metazoa</taxon>
        <taxon>Ecdysozoa</taxon>
        <taxon>Arthropoda</taxon>
        <taxon>Hexapoda</taxon>
        <taxon>Insecta</taxon>
        <taxon>Pterygota</taxon>
        <taxon>Neoptera</taxon>
        <taxon>Endopterygota</taxon>
        <taxon>Diptera</taxon>
        <taxon>Brachycera</taxon>
        <taxon>Muscomorpha</taxon>
        <taxon>Hippoboscoidea</taxon>
        <taxon>Glossinidae</taxon>
        <taxon>Glossina</taxon>
    </lineage>
</organism>